<dbReference type="InterPro" id="IPR019289">
    <property type="entry name" value="Phage_tail_E/E"/>
</dbReference>
<dbReference type="AlphaFoldDB" id="A0A8I1GH37"/>
<keyword evidence="2" id="KW-1185">Reference proteome</keyword>
<protein>
    <submittedName>
        <fullName evidence="1">Phage tail assembly protein</fullName>
    </submittedName>
</protein>
<proteinExistence type="predicted"/>
<organism evidence="1 2">
    <name type="scientific">Rhodomicrobium udaipurense</name>
    <dbReference type="NCBI Taxonomy" id="1202716"/>
    <lineage>
        <taxon>Bacteria</taxon>
        <taxon>Pseudomonadati</taxon>
        <taxon>Pseudomonadota</taxon>
        <taxon>Alphaproteobacteria</taxon>
        <taxon>Hyphomicrobiales</taxon>
        <taxon>Hyphomicrobiaceae</taxon>
        <taxon>Rhodomicrobium</taxon>
    </lineage>
</organism>
<dbReference type="RefSeq" id="WP_199502344.1">
    <property type="nucleotide sequence ID" value="NZ_JAEMUK010000012.1"/>
</dbReference>
<evidence type="ECO:0000313" key="2">
    <source>
        <dbReference type="Proteomes" id="UP000623250"/>
    </source>
</evidence>
<name>A0A8I1GH37_9HYPH</name>
<gene>
    <name evidence="1" type="ORF">JDN41_06870</name>
</gene>
<evidence type="ECO:0000313" key="1">
    <source>
        <dbReference type="EMBL" id="MBJ7543275.1"/>
    </source>
</evidence>
<dbReference type="Proteomes" id="UP000623250">
    <property type="component" value="Unassembled WGS sequence"/>
</dbReference>
<dbReference type="Pfam" id="PF10109">
    <property type="entry name" value="Phage_TAC_7"/>
    <property type="match status" value="1"/>
</dbReference>
<accession>A0A8I1GH37</accession>
<comment type="caution">
    <text evidence="1">The sequence shown here is derived from an EMBL/GenBank/DDBJ whole genome shotgun (WGS) entry which is preliminary data.</text>
</comment>
<sequence length="97" mass="10421">MTTEQKFTLEFPVKVGGKAFNLLTLRRPKVRDVRDVERVRQADGDFAAGIALAAVVTGLPVDAVEDMDAADFMKLSEAVAGFMPRATPATGEPTPQT</sequence>
<dbReference type="EMBL" id="JAEMUK010000012">
    <property type="protein sequence ID" value="MBJ7543275.1"/>
    <property type="molecule type" value="Genomic_DNA"/>
</dbReference>
<reference evidence="1 2" key="1">
    <citation type="submission" date="2020-12" db="EMBL/GenBank/DDBJ databases">
        <title>Revised draft genomes of Rhodomicrobium vannielii ATCC 17100 and Rhodomicrobium udaipurense JA643.</title>
        <authorList>
            <person name="Conners E.M."/>
            <person name="Davenport E.J."/>
            <person name="Bose A."/>
        </authorList>
    </citation>
    <scope>NUCLEOTIDE SEQUENCE [LARGE SCALE GENOMIC DNA]</scope>
    <source>
        <strain evidence="1 2">JA643</strain>
    </source>
</reference>